<dbReference type="PIRSF" id="PIRSF006648">
    <property type="entry name" value="DrrB"/>
    <property type="match status" value="1"/>
</dbReference>
<dbReference type="InterPro" id="IPR013525">
    <property type="entry name" value="ABC2_TM"/>
</dbReference>
<dbReference type="GO" id="GO:0043190">
    <property type="term" value="C:ATP-binding cassette (ABC) transporter complex"/>
    <property type="evidence" value="ECO:0007669"/>
    <property type="project" value="InterPro"/>
</dbReference>
<organism evidence="8 9">
    <name type="scientific">Sinosporangium siamense</name>
    <dbReference type="NCBI Taxonomy" id="1367973"/>
    <lineage>
        <taxon>Bacteria</taxon>
        <taxon>Bacillati</taxon>
        <taxon>Actinomycetota</taxon>
        <taxon>Actinomycetes</taxon>
        <taxon>Streptosporangiales</taxon>
        <taxon>Streptosporangiaceae</taxon>
        <taxon>Sinosporangium</taxon>
    </lineage>
</organism>
<evidence type="ECO:0000313" key="8">
    <source>
        <dbReference type="EMBL" id="GII90428.1"/>
    </source>
</evidence>
<keyword evidence="9" id="KW-1185">Reference proteome</keyword>
<dbReference type="AlphaFoldDB" id="A0A919RB34"/>
<feature type="domain" description="ABC-2 type transporter transmembrane" evidence="7">
    <location>
        <begin position="7"/>
        <end position="204"/>
    </location>
</feature>
<dbReference type="GO" id="GO:0140359">
    <property type="term" value="F:ABC-type transporter activity"/>
    <property type="evidence" value="ECO:0007669"/>
    <property type="project" value="InterPro"/>
</dbReference>
<evidence type="ECO:0000256" key="2">
    <source>
        <dbReference type="ARBA" id="ARBA00022692"/>
    </source>
</evidence>
<feature type="transmembrane region" description="Helical" evidence="6">
    <location>
        <begin position="217"/>
        <end position="236"/>
    </location>
</feature>
<evidence type="ECO:0000256" key="5">
    <source>
        <dbReference type="ARBA" id="ARBA00023251"/>
    </source>
</evidence>
<feature type="transmembrane region" description="Helical" evidence="6">
    <location>
        <begin position="130"/>
        <end position="153"/>
    </location>
</feature>
<dbReference type="EMBL" id="BOOW01000006">
    <property type="protein sequence ID" value="GII90428.1"/>
    <property type="molecule type" value="Genomic_DNA"/>
</dbReference>
<keyword evidence="5" id="KW-0046">Antibiotic resistance</keyword>
<reference evidence="8" key="1">
    <citation type="submission" date="2021-01" db="EMBL/GenBank/DDBJ databases">
        <title>Whole genome shotgun sequence of Sinosporangium siamense NBRC 109515.</title>
        <authorList>
            <person name="Komaki H."/>
            <person name="Tamura T."/>
        </authorList>
    </citation>
    <scope>NUCLEOTIDE SEQUENCE</scope>
    <source>
        <strain evidence="8">NBRC 109515</strain>
    </source>
</reference>
<keyword evidence="4 6" id="KW-0472">Membrane</keyword>
<comment type="subcellular location">
    <subcellularLocation>
        <location evidence="1">Membrane</location>
        <topology evidence="1">Multi-pass membrane protein</topology>
    </subcellularLocation>
</comment>
<dbReference type="GO" id="GO:0046677">
    <property type="term" value="P:response to antibiotic"/>
    <property type="evidence" value="ECO:0007669"/>
    <property type="project" value="UniProtKB-KW"/>
</dbReference>
<evidence type="ECO:0000256" key="6">
    <source>
        <dbReference type="SAM" id="Phobius"/>
    </source>
</evidence>
<gene>
    <name evidence="8" type="ORF">Ssi02_06590</name>
</gene>
<evidence type="ECO:0000256" key="3">
    <source>
        <dbReference type="ARBA" id="ARBA00022989"/>
    </source>
</evidence>
<feature type="transmembrane region" description="Helical" evidence="6">
    <location>
        <begin position="20"/>
        <end position="38"/>
    </location>
</feature>
<feature type="transmembrane region" description="Helical" evidence="6">
    <location>
        <begin position="159"/>
        <end position="178"/>
    </location>
</feature>
<feature type="transmembrane region" description="Helical" evidence="6">
    <location>
        <begin position="50"/>
        <end position="70"/>
    </location>
</feature>
<proteinExistence type="predicted"/>
<evidence type="ECO:0000313" key="9">
    <source>
        <dbReference type="Proteomes" id="UP000606172"/>
    </source>
</evidence>
<evidence type="ECO:0000256" key="1">
    <source>
        <dbReference type="ARBA" id="ARBA00004141"/>
    </source>
</evidence>
<sequence>MSLVLTHARYQFLEVVRVPIAVIGSMLFPALSMIFFVVPNAGGDPVGATYATASTVTFAVMMTCLFQYGAGIAEDRAQPFEPYTRTLPAGPFPRFAGRLLTGLLTTLLSMVPIVAVAATLTEATTTPPRLLLAAGTLVVVSVPFTLMGLAIGYTLPSKAALAVAQVVFFPFAFGGGLMSAPGQAPGFVEAVAPFLPTRGSVELMWAAVAGYPVDPLAMAMLAVWIVATAALAVWGYRRDEGRRYT</sequence>
<dbReference type="InterPro" id="IPR051784">
    <property type="entry name" value="Nod_factor_ABC_transporter"/>
</dbReference>
<dbReference type="PANTHER" id="PTHR43229:SF3">
    <property type="entry name" value="ABC-TYPE MULTIDRUG TRANSPORT SYSTEM, PERMEASE COMPONENT"/>
    <property type="match status" value="1"/>
</dbReference>
<dbReference type="RefSeq" id="WP_204020825.1">
    <property type="nucleotide sequence ID" value="NZ_BOOW01000006.1"/>
</dbReference>
<accession>A0A919RB34</accession>
<dbReference type="Proteomes" id="UP000606172">
    <property type="component" value="Unassembled WGS sequence"/>
</dbReference>
<comment type="caution">
    <text evidence="8">The sequence shown here is derived from an EMBL/GenBank/DDBJ whole genome shotgun (WGS) entry which is preliminary data.</text>
</comment>
<evidence type="ECO:0000259" key="7">
    <source>
        <dbReference type="Pfam" id="PF01061"/>
    </source>
</evidence>
<dbReference type="Pfam" id="PF01061">
    <property type="entry name" value="ABC2_membrane"/>
    <property type="match status" value="1"/>
</dbReference>
<keyword evidence="2 6" id="KW-0812">Transmembrane</keyword>
<dbReference type="InterPro" id="IPR000412">
    <property type="entry name" value="ABC_2_transport"/>
</dbReference>
<feature type="transmembrane region" description="Helical" evidence="6">
    <location>
        <begin position="95"/>
        <end position="118"/>
    </location>
</feature>
<name>A0A919RB34_9ACTN</name>
<protein>
    <submittedName>
        <fullName evidence="8">ABC transporter</fullName>
    </submittedName>
</protein>
<dbReference type="PANTHER" id="PTHR43229">
    <property type="entry name" value="NODULATION PROTEIN J"/>
    <property type="match status" value="1"/>
</dbReference>
<keyword evidence="3 6" id="KW-1133">Transmembrane helix</keyword>
<evidence type="ECO:0000256" key="4">
    <source>
        <dbReference type="ARBA" id="ARBA00023136"/>
    </source>
</evidence>